<evidence type="ECO:0000256" key="1">
    <source>
        <dbReference type="SAM" id="Coils"/>
    </source>
</evidence>
<organism evidence="2 3">
    <name type="scientific">Mucor lusitanicus CBS 277.49</name>
    <dbReference type="NCBI Taxonomy" id="747725"/>
    <lineage>
        <taxon>Eukaryota</taxon>
        <taxon>Fungi</taxon>
        <taxon>Fungi incertae sedis</taxon>
        <taxon>Mucoromycota</taxon>
        <taxon>Mucoromycotina</taxon>
        <taxon>Mucoromycetes</taxon>
        <taxon>Mucorales</taxon>
        <taxon>Mucorineae</taxon>
        <taxon>Mucoraceae</taxon>
        <taxon>Mucor</taxon>
    </lineage>
</organism>
<dbReference type="VEuPathDB" id="FungiDB:MUCCIDRAFT_156804"/>
<evidence type="ECO:0000313" key="2">
    <source>
        <dbReference type="EMBL" id="OAD01502.1"/>
    </source>
</evidence>
<evidence type="ECO:0000313" key="3">
    <source>
        <dbReference type="Proteomes" id="UP000077051"/>
    </source>
</evidence>
<sequence>MDHSTVRFKECYDYLSEAFERWAAILNEDASGKAKLDDETADAIAKADHNSVRPIDNKKALTEKRKREVIVIDDGEKINVVIEALIKEIKKVNDRAEEMAAEIGKYLEDMKKFV</sequence>
<dbReference type="AlphaFoldDB" id="A0A168JQU4"/>
<protein>
    <submittedName>
        <fullName evidence="2">Uncharacterized protein</fullName>
    </submittedName>
</protein>
<keyword evidence="3" id="KW-1185">Reference proteome</keyword>
<proteinExistence type="predicted"/>
<gene>
    <name evidence="2" type="ORF">MUCCIDRAFT_156804</name>
</gene>
<comment type="caution">
    <text evidence="2">The sequence shown here is derived from an EMBL/GenBank/DDBJ whole genome shotgun (WGS) entry which is preliminary data.</text>
</comment>
<keyword evidence="1" id="KW-0175">Coiled coil</keyword>
<reference evidence="2 3" key="1">
    <citation type="submission" date="2015-06" db="EMBL/GenBank/DDBJ databases">
        <title>Expansion of signal transduction pathways in fungi by whole-genome duplication.</title>
        <authorList>
            <consortium name="DOE Joint Genome Institute"/>
            <person name="Corrochano L.M."/>
            <person name="Kuo A."/>
            <person name="Marcet-Houben M."/>
            <person name="Polaino S."/>
            <person name="Salamov A."/>
            <person name="Villalobos J.M."/>
            <person name="Alvarez M.I."/>
            <person name="Avalos J."/>
            <person name="Benito E.P."/>
            <person name="Benoit I."/>
            <person name="Burger G."/>
            <person name="Camino L.P."/>
            <person name="Canovas D."/>
            <person name="Cerda-Olmedo E."/>
            <person name="Cheng J.-F."/>
            <person name="Dominguez A."/>
            <person name="Elias M."/>
            <person name="Eslava A.P."/>
            <person name="Glaser F."/>
            <person name="Grimwood J."/>
            <person name="Gutierrez G."/>
            <person name="Heitman J."/>
            <person name="Henrissat B."/>
            <person name="Iturriaga E.A."/>
            <person name="Lang B.F."/>
            <person name="Lavin J.L."/>
            <person name="Lee S."/>
            <person name="Li W."/>
            <person name="Lindquist E."/>
            <person name="Lopez-Garcia S."/>
            <person name="Luque E.M."/>
            <person name="Marcos A.T."/>
            <person name="Martin J."/>
            <person name="Mccluskey K."/>
            <person name="Medina H.R."/>
            <person name="Miralles-Duran A."/>
            <person name="Miyazaki A."/>
            <person name="Munoz-Torres E."/>
            <person name="Oguiza J.A."/>
            <person name="Ohm R."/>
            <person name="Olmedo M."/>
            <person name="Orejas M."/>
            <person name="Ortiz-Castellanos L."/>
            <person name="Pisabarro A.G."/>
            <person name="Rodriguez-Romero J."/>
            <person name="Ruiz-Herrera J."/>
            <person name="Ruiz-Vazquez R."/>
            <person name="Sanz C."/>
            <person name="Schackwitz W."/>
            <person name="Schmutz J."/>
            <person name="Shahriari M."/>
            <person name="Shelest E."/>
            <person name="Silva-Franco F."/>
            <person name="Soanes D."/>
            <person name="Syed K."/>
            <person name="Tagua V.G."/>
            <person name="Talbot N.J."/>
            <person name="Thon M."/>
            <person name="De Vries R.P."/>
            <person name="Wiebenga A."/>
            <person name="Yadav J.S."/>
            <person name="Braun E.L."/>
            <person name="Baker S."/>
            <person name="Garre V."/>
            <person name="Horwitz B."/>
            <person name="Torres-Martinez S."/>
            <person name="Idnurm A."/>
            <person name="Herrera-Estrella A."/>
            <person name="Gabaldon T."/>
            <person name="Grigoriev I.V."/>
        </authorList>
    </citation>
    <scope>NUCLEOTIDE SEQUENCE [LARGE SCALE GENOMIC DNA]</scope>
    <source>
        <strain evidence="2 3">CBS 277.49</strain>
    </source>
</reference>
<accession>A0A168JQU4</accession>
<dbReference type="EMBL" id="AMYB01000006">
    <property type="protein sequence ID" value="OAD01502.1"/>
    <property type="molecule type" value="Genomic_DNA"/>
</dbReference>
<dbReference type="Proteomes" id="UP000077051">
    <property type="component" value="Unassembled WGS sequence"/>
</dbReference>
<feature type="coiled-coil region" evidence="1">
    <location>
        <begin position="82"/>
        <end position="109"/>
    </location>
</feature>
<name>A0A168JQU4_MUCCL</name>